<dbReference type="GO" id="GO:0012505">
    <property type="term" value="C:endomembrane system"/>
    <property type="evidence" value="ECO:0007669"/>
    <property type="project" value="UniProtKB-SubCell"/>
</dbReference>
<dbReference type="GO" id="GO:0005923">
    <property type="term" value="C:bicellular tight junction"/>
    <property type="evidence" value="ECO:0007669"/>
    <property type="project" value="UniProtKB-SubCell"/>
</dbReference>
<evidence type="ECO:0000256" key="2">
    <source>
        <dbReference type="ARBA" id="ARBA00009491"/>
    </source>
</evidence>
<comment type="caution">
    <text evidence="14">The sequence shown here is derived from an EMBL/GenBank/DDBJ whole genome shotgun (WGS) entry which is preliminary data.</text>
</comment>
<keyword evidence="4 12" id="KW-0812">Transmembrane</keyword>
<reference evidence="14 15" key="1">
    <citation type="journal article" date="2018" name="G3 (Bethesda)">
        <title>A High-Quality Reference Genome for the Invasive Mosquitofish Gambusia affinis Using a Chicago Library.</title>
        <authorList>
            <person name="Hoffberg S.L."/>
            <person name="Troendle N.J."/>
            <person name="Glenn T.C."/>
            <person name="Mahmud O."/>
            <person name="Louha S."/>
            <person name="Chalopin D."/>
            <person name="Bennetzen J.L."/>
            <person name="Mauricio R."/>
        </authorList>
    </citation>
    <scope>NUCLEOTIDE SEQUENCE [LARGE SCALE GENOMIC DNA]</scope>
    <source>
        <strain evidence="14">NE01/NJP1002.9</strain>
        <tissue evidence="14">Muscle</tissue>
    </source>
</reference>
<accession>A0A315VCL2</accession>
<keyword evidence="7 12" id="KW-0472">Membrane</keyword>
<comment type="similarity">
    <text evidence="2">Belongs to the immunoglobulin superfamily. LISCH7 family.</text>
</comment>
<dbReference type="SMART" id="SM00409">
    <property type="entry name" value="IG"/>
    <property type="match status" value="1"/>
</dbReference>
<dbReference type="GO" id="GO:0060856">
    <property type="term" value="P:establishment of blood-brain barrier"/>
    <property type="evidence" value="ECO:0007669"/>
    <property type="project" value="TreeGrafter"/>
</dbReference>
<feature type="region of interest" description="Disordered" evidence="11">
    <location>
        <begin position="52"/>
        <end position="81"/>
    </location>
</feature>
<dbReference type="Proteomes" id="UP000250572">
    <property type="component" value="Unassembled WGS sequence"/>
</dbReference>
<dbReference type="STRING" id="33528.ENSGAFP00000015065"/>
<evidence type="ECO:0000256" key="3">
    <source>
        <dbReference type="ARBA" id="ARBA00022427"/>
    </source>
</evidence>
<dbReference type="PANTHER" id="PTHR15923:SF1">
    <property type="entry name" value="LIPOLYSIS-STIMULATED LIPOPROTEIN RECEPTOR"/>
    <property type="match status" value="1"/>
</dbReference>
<dbReference type="SUPFAM" id="SSF48726">
    <property type="entry name" value="Immunoglobulin"/>
    <property type="match status" value="1"/>
</dbReference>
<evidence type="ECO:0000256" key="5">
    <source>
        <dbReference type="ARBA" id="ARBA00022949"/>
    </source>
</evidence>
<dbReference type="InterPro" id="IPR013783">
    <property type="entry name" value="Ig-like_fold"/>
</dbReference>
<organism evidence="14 15">
    <name type="scientific">Gambusia affinis</name>
    <name type="common">Western mosquitofish</name>
    <name type="synonym">Heterandria affinis</name>
    <dbReference type="NCBI Taxonomy" id="33528"/>
    <lineage>
        <taxon>Eukaryota</taxon>
        <taxon>Metazoa</taxon>
        <taxon>Chordata</taxon>
        <taxon>Craniata</taxon>
        <taxon>Vertebrata</taxon>
        <taxon>Euteleostomi</taxon>
        <taxon>Actinopterygii</taxon>
        <taxon>Neopterygii</taxon>
        <taxon>Teleostei</taxon>
        <taxon>Neoteleostei</taxon>
        <taxon>Acanthomorphata</taxon>
        <taxon>Ovalentaria</taxon>
        <taxon>Atherinomorphae</taxon>
        <taxon>Cyprinodontiformes</taxon>
        <taxon>Poeciliidae</taxon>
        <taxon>Poeciliinae</taxon>
        <taxon>Gambusia</taxon>
    </lineage>
</organism>
<evidence type="ECO:0000313" key="14">
    <source>
        <dbReference type="EMBL" id="PWA20675.1"/>
    </source>
</evidence>
<evidence type="ECO:0000313" key="15">
    <source>
        <dbReference type="Proteomes" id="UP000250572"/>
    </source>
</evidence>
<feature type="compositionally biased region" description="Basic and acidic residues" evidence="11">
    <location>
        <begin position="651"/>
        <end position="661"/>
    </location>
</feature>
<evidence type="ECO:0000256" key="11">
    <source>
        <dbReference type="SAM" id="MobiDB-lite"/>
    </source>
</evidence>
<evidence type="ECO:0000256" key="8">
    <source>
        <dbReference type="ARBA" id="ARBA00023157"/>
    </source>
</evidence>
<dbReference type="GO" id="GO:0061689">
    <property type="term" value="C:tricellular tight junction"/>
    <property type="evidence" value="ECO:0007669"/>
    <property type="project" value="TreeGrafter"/>
</dbReference>
<evidence type="ECO:0000256" key="10">
    <source>
        <dbReference type="ARBA" id="ARBA00046288"/>
    </source>
</evidence>
<comment type="subcellular location">
    <subcellularLocation>
        <location evidence="1">Cell junction</location>
        <location evidence="1">Tight junction</location>
    </subcellularLocation>
    <subcellularLocation>
        <location evidence="10">Endomembrane system</location>
        <topology evidence="10">Single-pass type I membrane protein</topology>
    </subcellularLocation>
</comment>
<feature type="domain" description="Ig-like" evidence="13">
    <location>
        <begin position="270"/>
        <end position="392"/>
    </location>
</feature>
<dbReference type="Pfam" id="PF05624">
    <property type="entry name" value="LSR"/>
    <property type="match status" value="1"/>
</dbReference>
<dbReference type="Gene3D" id="2.60.40.10">
    <property type="entry name" value="Immunoglobulins"/>
    <property type="match status" value="1"/>
</dbReference>
<dbReference type="GO" id="GO:1904274">
    <property type="term" value="P:tricellular tight junction assembly"/>
    <property type="evidence" value="ECO:0007669"/>
    <property type="project" value="TreeGrafter"/>
</dbReference>
<feature type="compositionally biased region" description="Polar residues" evidence="11">
    <location>
        <begin position="621"/>
        <end position="630"/>
    </location>
</feature>
<keyword evidence="9" id="KW-0393">Immunoglobulin domain</keyword>
<evidence type="ECO:0000256" key="12">
    <source>
        <dbReference type="SAM" id="Phobius"/>
    </source>
</evidence>
<dbReference type="GO" id="GO:0005886">
    <property type="term" value="C:plasma membrane"/>
    <property type="evidence" value="ECO:0007669"/>
    <property type="project" value="TreeGrafter"/>
</dbReference>
<dbReference type="InterPro" id="IPR036179">
    <property type="entry name" value="Ig-like_dom_sf"/>
</dbReference>
<evidence type="ECO:0000256" key="4">
    <source>
        <dbReference type="ARBA" id="ARBA00022692"/>
    </source>
</evidence>
<feature type="compositionally biased region" description="Basic and acidic residues" evidence="11">
    <location>
        <begin position="671"/>
        <end position="680"/>
    </location>
</feature>
<dbReference type="InterPro" id="IPR007110">
    <property type="entry name" value="Ig-like_dom"/>
</dbReference>
<dbReference type="InterPro" id="IPR051874">
    <property type="entry name" value="Ig-like_domain-LISCH7"/>
</dbReference>
<proteinExistence type="inferred from homology"/>
<sequence length="680" mass="75395">MKHVFSDNYQDNIAGCGLPNANKKSSVRPMFIEAEISELARKERPVGFQPNYLVSTEKNVGETRKRKRSSPDSEEQPFQGKMDRRLKELCPPCRPRRKAQKKIQKSHSRVPGRRITNCHSTKLKWKTLIGVCCSIMTMQLVVCDTSAGICFTCMDKARCPNLITIYVKNDRLVYDRPNEKEIPKCSGAPSITQGCFVCLSQSDVNIYCSNNITTFEAEDCNGSRITNIIKGCDEQQKSYPAPNGPANKAKSTLAIQVSCPQKRYVVMLFQPVTLNCKFTTSATADPIVTWKYKSFCRDPIQVALGSSSSNTAISQTNINPSNNCPDEDRTIRTVAVKQGDTISLGNEYAARKINIINKADLQISETHWGESGVYYCTVVSSQDISGTNEGFTELLVLERKTNTTDLLPGIDLLVMEDWLLVLLVVLGFFLLLLLIGICWCQCCPHTCCCLISCPCCPERCCCPRALYEAGKAAKKGVLSQYAPTMYSAMYAQPVYGGSQGNQSVMPLLPIHNGVGQPQSNYGHDYDGASSVGQGSHVPLLQDSGGDHTRSGYRIQVDQDGNATRAIYYMEKELASLDPSRPANYSLENMSTVSSLHDSVEPRGRGGRPPMPTLYDRDEAMSTISSVSQQGQRRDDYPRHGGGHMSNQARARSLDNLDDIGRQHRNNYPPHRGPDEPRGRR</sequence>
<feature type="region of interest" description="Disordered" evidence="11">
    <location>
        <begin position="593"/>
        <end position="680"/>
    </location>
</feature>
<keyword evidence="5" id="KW-0965">Cell junction</keyword>
<evidence type="ECO:0000256" key="1">
    <source>
        <dbReference type="ARBA" id="ARBA00004435"/>
    </source>
</evidence>
<evidence type="ECO:0000256" key="6">
    <source>
        <dbReference type="ARBA" id="ARBA00022989"/>
    </source>
</evidence>
<feature type="non-terminal residue" evidence="14">
    <location>
        <position position="680"/>
    </location>
</feature>
<dbReference type="EMBL" id="NHOQ01001935">
    <property type="protein sequence ID" value="PWA20675.1"/>
    <property type="molecule type" value="Genomic_DNA"/>
</dbReference>
<evidence type="ECO:0000256" key="7">
    <source>
        <dbReference type="ARBA" id="ARBA00023136"/>
    </source>
</evidence>
<keyword evidence="8" id="KW-1015">Disulfide bond</keyword>
<name>A0A315VCL2_GAMAF</name>
<gene>
    <name evidence="14" type="ORF">CCH79_00011576</name>
</gene>
<dbReference type="InterPro" id="IPR008664">
    <property type="entry name" value="LISCH7"/>
</dbReference>
<evidence type="ECO:0000259" key="13">
    <source>
        <dbReference type="PROSITE" id="PS50835"/>
    </source>
</evidence>
<dbReference type="InterPro" id="IPR003599">
    <property type="entry name" value="Ig_sub"/>
</dbReference>
<dbReference type="PROSITE" id="PS50835">
    <property type="entry name" value="IG_LIKE"/>
    <property type="match status" value="1"/>
</dbReference>
<dbReference type="PANTHER" id="PTHR15923">
    <property type="entry name" value="TRANSMEMBRANE AND IMMUNOGLOBULIN DOMAIN-CONTAINING PROTEIN"/>
    <property type="match status" value="1"/>
</dbReference>
<dbReference type="AlphaFoldDB" id="A0A315VCL2"/>
<feature type="transmembrane region" description="Helical" evidence="12">
    <location>
        <begin position="418"/>
        <end position="437"/>
    </location>
</feature>
<keyword evidence="6 12" id="KW-1133">Transmembrane helix</keyword>
<protein>
    <recommendedName>
        <fullName evidence="13">Ig-like domain-containing protein</fullName>
    </recommendedName>
</protein>
<keyword evidence="15" id="KW-1185">Reference proteome</keyword>
<keyword evidence="3" id="KW-0796">Tight junction</keyword>
<evidence type="ECO:0000256" key="9">
    <source>
        <dbReference type="ARBA" id="ARBA00023319"/>
    </source>
</evidence>